<evidence type="ECO:0000256" key="1">
    <source>
        <dbReference type="SAM" id="MobiDB-lite"/>
    </source>
</evidence>
<name>A0A9P0GHP3_9CUCU</name>
<dbReference type="OrthoDB" id="6771835at2759"/>
<feature type="compositionally biased region" description="Acidic residues" evidence="1">
    <location>
        <begin position="132"/>
        <end position="143"/>
    </location>
</feature>
<dbReference type="EMBL" id="OV651817">
    <property type="protein sequence ID" value="CAH1111186.1"/>
    <property type="molecule type" value="Genomic_DNA"/>
</dbReference>
<dbReference type="Proteomes" id="UP001153636">
    <property type="component" value="Chromosome 5"/>
</dbReference>
<dbReference type="AlphaFoldDB" id="A0A9P0GHP3"/>
<organism evidence="2 3">
    <name type="scientific">Psylliodes chrysocephalus</name>
    <dbReference type="NCBI Taxonomy" id="3402493"/>
    <lineage>
        <taxon>Eukaryota</taxon>
        <taxon>Metazoa</taxon>
        <taxon>Ecdysozoa</taxon>
        <taxon>Arthropoda</taxon>
        <taxon>Hexapoda</taxon>
        <taxon>Insecta</taxon>
        <taxon>Pterygota</taxon>
        <taxon>Neoptera</taxon>
        <taxon>Endopterygota</taxon>
        <taxon>Coleoptera</taxon>
        <taxon>Polyphaga</taxon>
        <taxon>Cucujiformia</taxon>
        <taxon>Chrysomeloidea</taxon>
        <taxon>Chrysomelidae</taxon>
        <taxon>Galerucinae</taxon>
        <taxon>Alticini</taxon>
        <taxon>Psylliodes</taxon>
    </lineage>
</organism>
<dbReference type="PANTHER" id="PTHR46409">
    <property type="entry name" value="HTH PSQ-TYPE DOMAIN-CONTAINING PROTEIN"/>
    <property type="match status" value="1"/>
</dbReference>
<evidence type="ECO:0000313" key="3">
    <source>
        <dbReference type="Proteomes" id="UP001153636"/>
    </source>
</evidence>
<proteinExistence type="predicted"/>
<evidence type="ECO:0000313" key="2">
    <source>
        <dbReference type="EMBL" id="CAH1111186.1"/>
    </source>
</evidence>
<feature type="compositionally biased region" description="Acidic residues" evidence="1">
    <location>
        <begin position="152"/>
        <end position="161"/>
    </location>
</feature>
<gene>
    <name evidence="2" type="ORF">PSYICH_LOCUS11684</name>
</gene>
<keyword evidence="3" id="KW-1185">Reference proteome</keyword>
<feature type="region of interest" description="Disordered" evidence="1">
    <location>
        <begin position="130"/>
        <end position="161"/>
    </location>
</feature>
<sequence>MAEPLIKTRANLLCPLFGSAKDNLPEENQLPTHEDLMKCYLSVQIELKDADDHIDLIDWQKTRITEPPLTFNITNETLDDIVTGKEALNFEKFPCHTQAVERCVKLVTEASTKVCGDQLPKAYEDVVITPDILEDTPESDTQSDNEIKPKEEDDSTDEDDD</sequence>
<reference evidence="2" key="1">
    <citation type="submission" date="2022-01" db="EMBL/GenBank/DDBJ databases">
        <authorList>
            <person name="King R."/>
        </authorList>
    </citation>
    <scope>NUCLEOTIDE SEQUENCE</scope>
</reference>
<dbReference type="PANTHER" id="PTHR46409:SF1">
    <property type="entry name" value="HTH PSQ-TYPE DOMAIN-CONTAINING PROTEIN"/>
    <property type="match status" value="1"/>
</dbReference>
<accession>A0A9P0GHP3</accession>
<protein>
    <submittedName>
        <fullName evidence="2">Uncharacterized protein</fullName>
    </submittedName>
</protein>